<organism evidence="1 2">
    <name type="scientific">Pseudomonas hunanensis</name>
    <dbReference type="NCBI Taxonomy" id="1247546"/>
    <lineage>
        <taxon>Bacteria</taxon>
        <taxon>Pseudomonadati</taxon>
        <taxon>Pseudomonadota</taxon>
        <taxon>Gammaproteobacteria</taxon>
        <taxon>Pseudomonadales</taxon>
        <taxon>Pseudomonadaceae</taxon>
        <taxon>Pseudomonas</taxon>
    </lineage>
</organism>
<name>A0ACC6K4J8_9PSED</name>
<dbReference type="EMBL" id="JAVDTH010000016">
    <property type="protein sequence ID" value="MDR6713336.1"/>
    <property type="molecule type" value="Genomic_DNA"/>
</dbReference>
<keyword evidence="2" id="KW-1185">Reference proteome</keyword>
<evidence type="ECO:0000313" key="2">
    <source>
        <dbReference type="Proteomes" id="UP001259587"/>
    </source>
</evidence>
<comment type="caution">
    <text evidence="1">The sequence shown here is derived from an EMBL/GenBank/DDBJ whole genome shotgun (WGS) entry which is preliminary data.</text>
</comment>
<proteinExistence type="predicted"/>
<sequence length="779" mass="84491">MPDAIRHLTLANGLQLTLRHAPRLKRAAAALRVHAGSHDAPARWPGLAHFLEHLFFLGTERFALADGLMRYVQGVAGQVNASTRERTTDFFFEVPPAALAGGLERLCQMLAEPDLGIERQRREREVIHAEFIAWSRNPEAQAQFALLQAVSAQHPLSAFHAGNRHTLAVHSAAFQQALAAFHQTFYQGGQMHLSLCGPQPLDALETIASQFGKLIASGAPAAQASPPALLAGPLIQPASDNGHLQLLFAHEHLPKGTDQAIELLLAYLGDSRPGSWLAALRQRGWLQDYKAQALHEFAGQLLWHLRLQLREGACKREVRELLDSWLSFIRQADAHALNEQFGQLQRSREQAASALELARQDSTGRAFGPLDQQGLSAFQALLDSLPPGTPGQWQLPPADPLLQSDLPCATAALPTGLAVTDCLPSSRQFAVVYLRWSIASPQRARLHGVLTHALRPLAERAERASVELDFSASGDHWQLRCAGLPAAVIRTLDEALPRLRTPDGDSWAAPAPNEPPLIPIRALLKQLPEALTGSQPQPLASTSGGLDQTVLDQVWQNADWQGLAVGFDSHQQAALGAVLGAQSWGRCAAQSRHKAAPTESGHGRRWVHADNAGSEHALLFFCPLPAAQQGAGRLLAQLLQGPVYQRLRVELQLGYAVFSAFRQIDGVGGLLFGVQSPHATPAQILEHLLNLLKAGITLDLPARQALASTFTESAMPNAEVAHWAWQTYLATEAIDLDGVRGSILKTGQTQLDALLLDLLNARHGWLCLATSAAPSQQWR</sequence>
<evidence type="ECO:0000313" key="1">
    <source>
        <dbReference type="EMBL" id="MDR6713336.1"/>
    </source>
</evidence>
<dbReference type="Proteomes" id="UP001259587">
    <property type="component" value="Unassembled WGS sequence"/>
</dbReference>
<accession>A0ACC6K4J8</accession>
<protein>
    <submittedName>
        <fullName evidence="1">Coenzyme PQQ biosynthesis probable peptidase PqqF</fullName>
    </submittedName>
</protein>
<reference evidence="1" key="1">
    <citation type="submission" date="2023-07" db="EMBL/GenBank/DDBJ databases">
        <title>Sorghum-associated microbial communities from plants grown in Nebraska, USA.</title>
        <authorList>
            <person name="Schachtman D."/>
        </authorList>
    </citation>
    <scope>NUCLEOTIDE SEQUENCE</scope>
    <source>
        <strain evidence="1">BE56</strain>
    </source>
</reference>
<gene>
    <name evidence="1" type="ORF">J2W83_002944</name>
</gene>